<dbReference type="Proteomes" id="UP000237966">
    <property type="component" value="Unassembled WGS sequence"/>
</dbReference>
<dbReference type="EMBL" id="PSWU01000001">
    <property type="protein sequence ID" value="PPI17070.1"/>
    <property type="molecule type" value="Genomic_DNA"/>
</dbReference>
<dbReference type="Pfam" id="PF07690">
    <property type="entry name" value="MFS_1"/>
    <property type="match status" value="1"/>
</dbReference>
<evidence type="ECO:0000259" key="8">
    <source>
        <dbReference type="PROSITE" id="PS50850"/>
    </source>
</evidence>
<dbReference type="InterPro" id="IPR020846">
    <property type="entry name" value="MFS_dom"/>
</dbReference>
<proteinExistence type="predicted"/>
<evidence type="ECO:0000256" key="4">
    <source>
        <dbReference type="ARBA" id="ARBA00022692"/>
    </source>
</evidence>
<dbReference type="GO" id="GO:0005886">
    <property type="term" value="C:plasma membrane"/>
    <property type="evidence" value="ECO:0007669"/>
    <property type="project" value="UniProtKB-SubCell"/>
</dbReference>
<organism evidence="9 10">
    <name type="scientific">Rathayibacter toxicus</name>
    <dbReference type="NCBI Taxonomy" id="145458"/>
    <lineage>
        <taxon>Bacteria</taxon>
        <taxon>Bacillati</taxon>
        <taxon>Actinomycetota</taxon>
        <taxon>Actinomycetes</taxon>
        <taxon>Micrococcales</taxon>
        <taxon>Microbacteriaceae</taxon>
        <taxon>Rathayibacter</taxon>
    </lineage>
</organism>
<evidence type="ECO:0000313" key="9">
    <source>
        <dbReference type="EMBL" id="PPI17070.1"/>
    </source>
</evidence>
<feature type="transmembrane region" description="Helical" evidence="7">
    <location>
        <begin position="168"/>
        <end position="190"/>
    </location>
</feature>
<name>A0A2S5Y9S1_9MICO</name>
<accession>A0A2S5Y9S1</accession>
<feature type="transmembrane region" description="Helical" evidence="7">
    <location>
        <begin position="346"/>
        <end position="368"/>
    </location>
</feature>
<dbReference type="RefSeq" id="WP_081656822.1">
    <property type="nucleotide sequence ID" value="NZ_CP037977.1"/>
</dbReference>
<dbReference type="InterPro" id="IPR011701">
    <property type="entry name" value="MFS"/>
</dbReference>
<dbReference type="Gene3D" id="1.20.1250.20">
    <property type="entry name" value="MFS general substrate transporter like domains"/>
    <property type="match status" value="1"/>
</dbReference>
<dbReference type="PANTHER" id="PTHR23517">
    <property type="entry name" value="RESISTANCE PROTEIN MDTM, PUTATIVE-RELATED-RELATED"/>
    <property type="match status" value="1"/>
</dbReference>
<dbReference type="InterPro" id="IPR036259">
    <property type="entry name" value="MFS_trans_sf"/>
</dbReference>
<reference evidence="9 10" key="1">
    <citation type="submission" date="2018-02" db="EMBL/GenBank/DDBJ databases">
        <title>Bacteriophage NCPPB3778 and a type I-E CRISPR drive the evolution of the US Biological Select Agent, Rathayibacter toxicus.</title>
        <authorList>
            <person name="Davis E.W.II."/>
            <person name="Tabima J.F."/>
            <person name="Weisberg A.J."/>
            <person name="Lopes L.D."/>
            <person name="Wiseman M.S."/>
            <person name="Wiseman M.S."/>
            <person name="Pupko T."/>
            <person name="Belcher M.S."/>
            <person name="Sechler A.J."/>
            <person name="Tancos M.A."/>
            <person name="Schroeder B.K."/>
            <person name="Murray T.D."/>
            <person name="Luster D.G."/>
            <person name="Schneider W.L."/>
            <person name="Rogers E."/>
            <person name="Andreote F.D."/>
            <person name="Grunwald N.J."/>
            <person name="Putnam M.L."/>
            <person name="Chang J.H."/>
        </authorList>
    </citation>
    <scope>NUCLEOTIDE SEQUENCE [LARGE SCALE GENOMIC DNA]</scope>
    <source>
        <strain evidence="9 10">FH99</strain>
    </source>
</reference>
<comment type="caution">
    <text evidence="9">The sequence shown here is derived from an EMBL/GenBank/DDBJ whole genome shotgun (WGS) entry which is preliminary data.</text>
</comment>
<keyword evidence="6 7" id="KW-0472">Membrane</keyword>
<feature type="transmembrane region" description="Helical" evidence="7">
    <location>
        <begin position="110"/>
        <end position="128"/>
    </location>
</feature>
<feature type="domain" description="Major facilitator superfamily (MFS) profile" evidence="8">
    <location>
        <begin position="1"/>
        <end position="399"/>
    </location>
</feature>
<evidence type="ECO:0000256" key="1">
    <source>
        <dbReference type="ARBA" id="ARBA00004651"/>
    </source>
</evidence>
<evidence type="ECO:0000256" key="5">
    <source>
        <dbReference type="ARBA" id="ARBA00022989"/>
    </source>
</evidence>
<dbReference type="InterPro" id="IPR005829">
    <property type="entry name" value="Sugar_transporter_CS"/>
</dbReference>
<dbReference type="SUPFAM" id="SSF103473">
    <property type="entry name" value="MFS general substrate transporter"/>
    <property type="match status" value="1"/>
</dbReference>
<keyword evidence="2" id="KW-0813">Transport</keyword>
<feature type="transmembrane region" description="Helical" evidence="7">
    <location>
        <begin position="140"/>
        <end position="162"/>
    </location>
</feature>
<dbReference type="OrthoDB" id="3177957at2"/>
<evidence type="ECO:0000256" key="6">
    <source>
        <dbReference type="ARBA" id="ARBA00023136"/>
    </source>
</evidence>
<feature type="transmembrane region" description="Helical" evidence="7">
    <location>
        <begin position="311"/>
        <end position="334"/>
    </location>
</feature>
<evidence type="ECO:0000256" key="7">
    <source>
        <dbReference type="SAM" id="Phobius"/>
    </source>
</evidence>
<comment type="subcellular location">
    <subcellularLocation>
        <location evidence="1">Cell membrane</location>
        <topology evidence="1">Multi-pass membrane protein</topology>
    </subcellularLocation>
</comment>
<dbReference type="GO" id="GO:0022857">
    <property type="term" value="F:transmembrane transporter activity"/>
    <property type="evidence" value="ECO:0007669"/>
    <property type="project" value="InterPro"/>
</dbReference>
<dbReference type="PROSITE" id="PS00216">
    <property type="entry name" value="SUGAR_TRANSPORT_1"/>
    <property type="match status" value="1"/>
</dbReference>
<feature type="transmembrane region" description="Helical" evidence="7">
    <location>
        <begin position="81"/>
        <end position="98"/>
    </location>
</feature>
<dbReference type="PROSITE" id="PS50850">
    <property type="entry name" value="MFS"/>
    <property type="match status" value="1"/>
</dbReference>
<feature type="transmembrane region" description="Helical" evidence="7">
    <location>
        <begin position="252"/>
        <end position="273"/>
    </location>
</feature>
<feature type="transmembrane region" description="Helical" evidence="7">
    <location>
        <begin position="48"/>
        <end position="69"/>
    </location>
</feature>
<protein>
    <submittedName>
        <fullName evidence="9">MFS transporter</fullName>
    </submittedName>
</protein>
<keyword evidence="3" id="KW-1003">Cell membrane</keyword>
<gene>
    <name evidence="9" type="ORF">C5C51_00090</name>
</gene>
<dbReference type="InterPro" id="IPR050171">
    <property type="entry name" value="MFS_Transporters"/>
</dbReference>
<feature type="transmembrane region" description="Helical" evidence="7">
    <location>
        <begin position="374"/>
        <end position="396"/>
    </location>
</feature>
<evidence type="ECO:0000256" key="2">
    <source>
        <dbReference type="ARBA" id="ARBA00022448"/>
    </source>
</evidence>
<evidence type="ECO:0000313" key="10">
    <source>
        <dbReference type="Proteomes" id="UP000237966"/>
    </source>
</evidence>
<feature type="transmembrane region" description="Helical" evidence="7">
    <location>
        <begin position="285"/>
        <end position="305"/>
    </location>
</feature>
<dbReference type="AlphaFoldDB" id="A0A2S5Y9S1"/>
<evidence type="ECO:0000256" key="3">
    <source>
        <dbReference type="ARBA" id="ARBA00022475"/>
    </source>
</evidence>
<feature type="transmembrane region" description="Helical" evidence="7">
    <location>
        <begin position="217"/>
        <end position="237"/>
    </location>
</feature>
<keyword evidence="4 7" id="KW-0812">Transmembrane</keyword>
<sequence length="403" mass="40986">MGPAVTTGRTSSWGPYCAVVAALSVTLAASGVPSPAYSVFQQEWSLPSTALTLAYAVYGGGVLVALLTVGGVSDRVGRRPVLISSLILLAGAMLWLGYATDLGALIGGRILQGVATGALTGAAGAALAETHPRSDLTSAAAVNSLATSLAIALGALFSGALLDLGTPLWLPFASLSAASAVVAIIIFLVMPQQASHQRGPVVIFQRLYVPRSMRREFAVASLCVAAAWSVGGLYLALGGRLAHSLLGVEGHLVAGTVILAVQGVGAGVQFVWIKTQRGDSVQRPIVLAVFALSIGIMTTAVGVLLTSPLLAIVGALVSGCGFGLAFMLGTRLISLAAPAEHRSDAMAAYFVVAYAALSIPALGVNLLAELIGQIAAFVTFAVTVFVLCATASFLLLRPQPQVQ</sequence>
<keyword evidence="5 7" id="KW-1133">Transmembrane helix</keyword>